<keyword evidence="1" id="KW-0812">Transmembrane</keyword>
<organism evidence="2 3">
    <name type="scientific">Chitinophaga lutea</name>
    <dbReference type="NCBI Taxonomy" id="2488634"/>
    <lineage>
        <taxon>Bacteria</taxon>
        <taxon>Pseudomonadati</taxon>
        <taxon>Bacteroidota</taxon>
        <taxon>Chitinophagia</taxon>
        <taxon>Chitinophagales</taxon>
        <taxon>Chitinophagaceae</taxon>
        <taxon>Chitinophaga</taxon>
    </lineage>
</organism>
<keyword evidence="1" id="KW-0472">Membrane</keyword>
<dbReference type="EMBL" id="RPDH01000001">
    <property type="protein sequence ID" value="RPE12159.1"/>
    <property type="molecule type" value="Genomic_DNA"/>
</dbReference>
<protein>
    <submittedName>
        <fullName evidence="2">Uncharacterized protein</fullName>
    </submittedName>
</protein>
<evidence type="ECO:0000256" key="1">
    <source>
        <dbReference type="SAM" id="Phobius"/>
    </source>
</evidence>
<feature type="transmembrane region" description="Helical" evidence="1">
    <location>
        <begin position="6"/>
        <end position="23"/>
    </location>
</feature>
<gene>
    <name evidence="2" type="ORF">EGT74_00960</name>
</gene>
<keyword evidence="3" id="KW-1185">Reference proteome</keyword>
<dbReference type="Proteomes" id="UP000278351">
    <property type="component" value="Unassembled WGS sequence"/>
</dbReference>
<name>A0A3N4PZ37_9BACT</name>
<reference evidence="2 3" key="1">
    <citation type="submission" date="2018-11" db="EMBL/GenBank/DDBJ databases">
        <title>Chitinophaga lutea sp.nov., isolate from arsenic contaminated soil.</title>
        <authorList>
            <person name="Zong Y."/>
        </authorList>
    </citation>
    <scope>NUCLEOTIDE SEQUENCE [LARGE SCALE GENOMIC DNA]</scope>
    <source>
        <strain evidence="2 3">ZY74</strain>
    </source>
</reference>
<dbReference type="AlphaFoldDB" id="A0A3N4PZ37"/>
<feature type="transmembrane region" description="Helical" evidence="1">
    <location>
        <begin position="44"/>
        <end position="62"/>
    </location>
</feature>
<proteinExistence type="predicted"/>
<dbReference type="RefSeq" id="WP_123844599.1">
    <property type="nucleotide sequence ID" value="NZ_RPDH01000001.1"/>
</dbReference>
<accession>A0A3N4PZ37</accession>
<comment type="caution">
    <text evidence="2">The sequence shown here is derived from an EMBL/GenBank/DDBJ whole genome shotgun (WGS) entry which is preliminary data.</text>
</comment>
<dbReference type="OrthoDB" id="1376526at2"/>
<keyword evidence="1" id="KW-1133">Transmembrane helix</keyword>
<evidence type="ECO:0000313" key="2">
    <source>
        <dbReference type="EMBL" id="RPE12159.1"/>
    </source>
</evidence>
<evidence type="ECO:0000313" key="3">
    <source>
        <dbReference type="Proteomes" id="UP000278351"/>
    </source>
</evidence>
<sequence>MAREPFAARLTNIWIGGFFFWMLKGFSGKFADELAAEKERRNLRTGYLLSLIALILLFYALLHK</sequence>